<evidence type="ECO:0000313" key="5">
    <source>
        <dbReference type="Proteomes" id="UP000524450"/>
    </source>
</evidence>
<evidence type="ECO:0000256" key="2">
    <source>
        <dbReference type="PROSITE-ProRule" id="PRU01091"/>
    </source>
</evidence>
<feature type="DNA-binding region" description="OmpR/PhoB-type" evidence="2">
    <location>
        <begin position="135"/>
        <end position="234"/>
    </location>
</feature>
<dbReference type="GO" id="GO:0000160">
    <property type="term" value="P:phosphorelay signal transduction system"/>
    <property type="evidence" value="ECO:0007669"/>
    <property type="project" value="InterPro"/>
</dbReference>
<dbReference type="InterPro" id="IPR016032">
    <property type="entry name" value="Sig_transdc_resp-reg_C-effctor"/>
</dbReference>
<dbReference type="AlphaFoldDB" id="A0A840FCM7"/>
<dbReference type="SUPFAM" id="SSF46894">
    <property type="entry name" value="C-terminal effector domain of the bipartite response regulators"/>
    <property type="match status" value="1"/>
</dbReference>
<feature type="domain" description="OmpR/PhoB-type" evidence="3">
    <location>
        <begin position="135"/>
        <end position="234"/>
    </location>
</feature>
<dbReference type="CDD" id="cd00383">
    <property type="entry name" value="trans_reg_C"/>
    <property type="match status" value="1"/>
</dbReference>
<dbReference type="InterPro" id="IPR036388">
    <property type="entry name" value="WH-like_DNA-bd_sf"/>
</dbReference>
<accession>A0A840FCM7</accession>
<protein>
    <submittedName>
        <fullName evidence="4">DNA-binding response OmpR family regulator</fullName>
    </submittedName>
</protein>
<dbReference type="SMART" id="SM00862">
    <property type="entry name" value="Trans_reg_C"/>
    <property type="match status" value="1"/>
</dbReference>
<evidence type="ECO:0000256" key="1">
    <source>
        <dbReference type="ARBA" id="ARBA00023125"/>
    </source>
</evidence>
<reference evidence="4 5" key="1">
    <citation type="submission" date="2020-08" db="EMBL/GenBank/DDBJ databases">
        <title>Genomic Encyclopedia of Type Strains, Phase IV (KMG-V): Genome sequencing to study the core and pangenomes of soil and plant-associated prokaryotes.</title>
        <authorList>
            <person name="Whitman W."/>
        </authorList>
    </citation>
    <scope>NUCLEOTIDE SEQUENCE [LARGE SCALE GENOMIC DNA]</scope>
    <source>
        <strain evidence="4 5">34/80</strain>
    </source>
</reference>
<dbReference type="Proteomes" id="UP000524450">
    <property type="component" value="Unassembled WGS sequence"/>
</dbReference>
<evidence type="ECO:0000259" key="3">
    <source>
        <dbReference type="PROSITE" id="PS51755"/>
    </source>
</evidence>
<organism evidence="4 5">
    <name type="scientific">Variovorax guangxiensis</name>
    <dbReference type="NCBI Taxonomy" id="1775474"/>
    <lineage>
        <taxon>Bacteria</taxon>
        <taxon>Pseudomonadati</taxon>
        <taxon>Pseudomonadota</taxon>
        <taxon>Betaproteobacteria</taxon>
        <taxon>Burkholderiales</taxon>
        <taxon>Comamonadaceae</taxon>
        <taxon>Variovorax</taxon>
    </lineage>
</organism>
<dbReference type="Pfam" id="PF00486">
    <property type="entry name" value="Trans_reg_C"/>
    <property type="match status" value="1"/>
</dbReference>
<sequence length="241" mass="27672">MVSPESRAQALSLDKSQLIYLPPRQREQSHADGFDLLGDFIGSLQAGQRSGLVLLPLPVDATVQWLDSVRALIDAPLLFAVNSDSVAAQQGIEREFSGERNFDFVLHPFDLDEVRSKAQGLLHRTTLAAYGAGRNELLIYRGYRFQISERRVFHEEREMYLQPREFDLALELFRNRDCLLSREQLYGLFWRDTVSLRSRALDVCVFKIRRKLNIEPANGLMLRAVFGQGYKLHTVSPMFLR</sequence>
<keyword evidence="1 2" id="KW-0238">DNA-binding</keyword>
<dbReference type="Gene3D" id="1.10.10.10">
    <property type="entry name" value="Winged helix-like DNA-binding domain superfamily/Winged helix DNA-binding domain"/>
    <property type="match status" value="1"/>
</dbReference>
<dbReference type="RefSeq" id="WP_184634374.1">
    <property type="nucleotide sequence ID" value="NZ_JACIFZ010000001.1"/>
</dbReference>
<dbReference type="PROSITE" id="PS51755">
    <property type="entry name" value="OMPR_PHOB"/>
    <property type="match status" value="1"/>
</dbReference>
<dbReference type="GO" id="GO:0003677">
    <property type="term" value="F:DNA binding"/>
    <property type="evidence" value="ECO:0007669"/>
    <property type="project" value="UniProtKB-UniRule"/>
</dbReference>
<evidence type="ECO:0000313" key="4">
    <source>
        <dbReference type="EMBL" id="MBB4219273.1"/>
    </source>
</evidence>
<comment type="caution">
    <text evidence="4">The sequence shown here is derived from an EMBL/GenBank/DDBJ whole genome shotgun (WGS) entry which is preliminary data.</text>
</comment>
<gene>
    <name evidence="4" type="ORF">GGD71_000020</name>
</gene>
<name>A0A840FCM7_9BURK</name>
<dbReference type="GO" id="GO:0006355">
    <property type="term" value="P:regulation of DNA-templated transcription"/>
    <property type="evidence" value="ECO:0007669"/>
    <property type="project" value="InterPro"/>
</dbReference>
<proteinExistence type="predicted"/>
<dbReference type="InterPro" id="IPR001867">
    <property type="entry name" value="OmpR/PhoB-type_DNA-bd"/>
</dbReference>
<dbReference type="EMBL" id="JACIFZ010000001">
    <property type="protein sequence ID" value="MBB4219273.1"/>
    <property type="molecule type" value="Genomic_DNA"/>
</dbReference>